<feature type="transmembrane region" description="Helical" evidence="1">
    <location>
        <begin position="72"/>
        <end position="93"/>
    </location>
</feature>
<proteinExistence type="predicted"/>
<evidence type="ECO:0000313" key="2">
    <source>
        <dbReference type="EMBL" id="BAN54935.1"/>
    </source>
</evidence>
<sequence length="248" mass="27119">MGNFPILVTVLSMVLGLSITRILLGVMTVFRIRRTAPPDWVALAWAFTIFLFQLEFWWALNDLPTFKKDFSFVEFLLLVNLTLSLFSAAALILPSRSEDAKLVVFDTRGNRGGNSLVGPRILSALLGEAFVESLGQSSHSYAMWRVSPLALATLDSALVSMQGNHEKNSDAYTFVSGMRESMNAALVGKQDWLRQPDTSSLDQGRVKDSSPVRFKGQLVLVTDSFCASAFLLACAKRASSILSKSSGG</sequence>
<name>A0ABN5UM99_PSEPU</name>
<reference evidence="2 3" key="1">
    <citation type="journal article" date="2014" name="Genome Announc.">
        <title>The Complete Genome Sequence of Pseudomonas putida NBRC 14164T Confirms High Intraspecies Variation.</title>
        <authorList>
            <person name="Ohji S."/>
            <person name="Yamazoe A."/>
            <person name="Hosoyama A."/>
            <person name="Tsuchikane K."/>
            <person name="Ezaki T."/>
            <person name="Fujita N."/>
        </authorList>
    </citation>
    <scope>NUCLEOTIDE SEQUENCE [LARGE SCALE GENOMIC DNA]</scope>
    <source>
        <strain evidence="2 3">NBRC 14164</strain>
    </source>
</reference>
<gene>
    <name evidence="2" type="ORF">PP4_30820</name>
</gene>
<protein>
    <submittedName>
        <fullName evidence="2">Uncharacterized protein</fullName>
    </submittedName>
</protein>
<dbReference type="EMBL" id="AP013070">
    <property type="protein sequence ID" value="BAN54935.1"/>
    <property type="molecule type" value="Genomic_DNA"/>
</dbReference>
<accession>A0ABN5UM99</accession>
<keyword evidence="1" id="KW-0472">Membrane</keyword>
<keyword evidence="1" id="KW-0812">Transmembrane</keyword>
<organism evidence="2 3">
    <name type="scientific">Pseudomonas putida NBRC 14164</name>
    <dbReference type="NCBI Taxonomy" id="1211579"/>
    <lineage>
        <taxon>Bacteria</taxon>
        <taxon>Pseudomonadati</taxon>
        <taxon>Pseudomonadota</taxon>
        <taxon>Gammaproteobacteria</taxon>
        <taxon>Pseudomonadales</taxon>
        <taxon>Pseudomonadaceae</taxon>
        <taxon>Pseudomonas</taxon>
    </lineage>
</organism>
<dbReference type="Gene3D" id="3.90.226.10">
    <property type="entry name" value="2-enoyl-CoA Hydratase, Chain A, domain 1"/>
    <property type="match status" value="1"/>
</dbReference>
<dbReference type="InterPro" id="IPR029045">
    <property type="entry name" value="ClpP/crotonase-like_dom_sf"/>
</dbReference>
<keyword evidence="3" id="KW-1185">Reference proteome</keyword>
<feature type="transmembrane region" description="Helical" evidence="1">
    <location>
        <begin position="6"/>
        <end position="30"/>
    </location>
</feature>
<dbReference type="SUPFAM" id="SSF52096">
    <property type="entry name" value="ClpP/crotonase"/>
    <property type="match status" value="1"/>
</dbReference>
<feature type="transmembrane region" description="Helical" evidence="1">
    <location>
        <begin position="42"/>
        <end position="60"/>
    </location>
</feature>
<dbReference type="Proteomes" id="UP000016702">
    <property type="component" value="Chromosome"/>
</dbReference>
<evidence type="ECO:0000256" key="1">
    <source>
        <dbReference type="SAM" id="Phobius"/>
    </source>
</evidence>
<evidence type="ECO:0000313" key="3">
    <source>
        <dbReference type="Proteomes" id="UP000016702"/>
    </source>
</evidence>
<keyword evidence="1" id="KW-1133">Transmembrane helix</keyword>